<proteinExistence type="predicted"/>
<sequence>MRAHGTGHERAGRDRGMQNSRQGRREVPRQSTRQITNRERRGQGGQAGKPAHRVGRQREKGSGRAPARKPRLAGAYIHGSGITP</sequence>
<reference evidence="2 3" key="1">
    <citation type="journal article" date="2016" name="Mol. Biol. Evol.">
        <title>Comparative Genomics of Early-Diverging Mushroom-Forming Fungi Provides Insights into the Origins of Lignocellulose Decay Capabilities.</title>
        <authorList>
            <person name="Nagy L.G."/>
            <person name="Riley R."/>
            <person name="Tritt A."/>
            <person name="Adam C."/>
            <person name="Daum C."/>
            <person name="Floudas D."/>
            <person name="Sun H."/>
            <person name="Yadav J.S."/>
            <person name="Pangilinan J."/>
            <person name="Larsson K.H."/>
            <person name="Matsuura K."/>
            <person name="Barry K."/>
            <person name="Labutti K."/>
            <person name="Kuo R."/>
            <person name="Ohm R.A."/>
            <person name="Bhattacharya S.S."/>
            <person name="Shirouzu T."/>
            <person name="Yoshinaga Y."/>
            <person name="Martin F.M."/>
            <person name="Grigoriev I.V."/>
            <person name="Hibbett D.S."/>
        </authorList>
    </citation>
    <scope>NUCLEOTIDE SEQUENCE [LARGE SCALE GENOMIC DNA]</scope>
    <source>
        <strain evidence="2 3">TUFC12733</strain>
    </source>
</reference>
<gene>
    <name evidence="2" type="ORF">CALVIDRAFT_304740</name>
</gene>
<dbReference type="AlphaFoldDB" id="A0A167IGA5"/>
<accession>A0A167IGA5</accession>
<dbReference type="Proteomes" id="UP000076738">
    <property type="component" value="Unassembled WGS sequence"/>
</dbReference>
<organism evidence="2 3">
    <name type="scientific">Calocera viscosa (strain TUFC12733)</name>
    <dbReference type="NCBI Taxonomy" id="1330018"/>
    <lineage>
        <taxon>Eukaryota</taxon>
        <taxon>Fungi</taxon>
        <taxon>Dikarya</taxon>
        <taxon>Basidiomycota</taxon>
        <taxon>Agaricomycotina</taxon>
        <taxon>Dacrymycetes</taxon>
        <taxon>Dacrymycetales</taxon>
        <taxon>Dacrymycetaceae</taxon>
        <taxon>Calocera</taxon>
    </lineage>
</organism>
<evidence type="ECO:0000313" key="3">
    <source>
        <dbReference type="Proteomes" id="UP000076738"/>
    </source>
</evidence>
<dbReference type="EMBL" id="KV417309">
    <property type="protein sequence ID" value="KZO92621.1"/>
    <property type="molecule type" value="Genomic_DNA"/>
</dbReference>
<evidence type="ECO:0000313" key="2">
    <source>
        <dbReference type="EMBL" id="KZO92621.1"/>
    </source>
</evidence>
<feature type="compositionally biased region" description="Basic and acidic residues" evidence="1">
    <location>
        <begin position="1"/>
        <end position="16"/>
    </location>
</feature>
<evidence type="ECO:0000256" key="1">
    <source>
        <dbReference type="SAM" id="MobiDB-lite"/>
    </source>
</evidence>
<name>A0A167IGA5_CALVF</name>
<keyword evidence="3" id="KW-1185">Reference proteome</keyword>
<feature type="region of interest" description="Disordered" evidence="1">
    <location>
        <begin position="1"/>
        <end position="84"/>
    </location>
</feature>
<protein>
    <submittedName>
        <fullName evidence="2">Uncharacterized protein</fullName>
    </submittedName>
</protein>